<comment type="cofactor">
    <cofactor evidence="9">
        <name>Zn(2+)</name>
        <dbReference type="ChEBI" id="CHEBI:29105"/>
    </cofactor>
    <text evidence="9">Binds 1 zinc ion per subunit.</text>
</comment>
<keyword evidence="8 9" id="KW-0482">Metalloprotease</keyword>
<evidence type="ECO:0000256" key="1">
    <source>
        <dbReference type="ARBA" id="ARBA00000098"/>
    </source>
</evidence>
<accession>A0ABS3M1E7</accession>
<evidence type="ECO:0000256" key="7">
    <source>
        <dbReference type="ARBA" id="ARBA00022833"/>
    </source>
</evidence>
<dbReference type="Gene3D" id="2.60.40.1730">
    <property type="entry name" value="tricorn interacting facor f3 domain"/>
    <property type="match status" value="1"/>
</dbReference>
<dbReference type="Proteomes" id="UP000664771">
    <property type="component" value="Unassembled WGS sequence"/>
</dbReference>
<dbReference type="Gene3D" id="2.60.40.1910">
    <property type="match status" value="1"/>
</dbReference>
<evidence type="ECO:0000259" key="12">
    <source>
        <dbReference type="Pfam" id="PF11838"/>
    </source>
</evidence>
<dbReference type="InterPro" id="IPR050344">
    <property type="entry name" value="Peptidase_M1_aminopeptidases"/>
</dbReference>
<proteinExistence type="inferred from homology"/>
<evidence type="ECO:0000256" key="10">
    <source>
        <dbReference type="SAM" id="SignalP"/>
    </source>
</evidence>
<protein>
    <recommendedName>
        <fullName evidence="9">Aminopeptidase</fullName>
        <ecNumber evidence="9">3.4.11.-</ecNumber>
    </recommendedName>
</protein>
<dbReference type="SUPFAM" id="SSF63737">
    <property type="entry name" value="Leukotriene A4 hydrolase N-terminal domain"/>
    <property type="match status" value="1"/>
</dbReference>
<feature type="domain" description="Peptidase M1 membrane alanine aminopeptidase" evidence="11">
    <location>
        <begin position="256"/>
        <end position="473"/>
    </location>
</feature>
<dbReference type="InterPro" id="IPR042097">
    <property type="entry name" value="Aminopeptidase_N-like_N_sf"/>
</dbReference>
<name>A0ABS3M1E7_9PROT</name>
<dbReference type="Pfam" id="PF01433">
    <property type="entry name" value="Peptidase_M1"/>
    <property type="match status" value="1"/>
</dbReference>
<dbReference type="InterPro" id="IPR014782">
    <property type="entry name" value="Peptidase_M1_dom"/>
</dbReference>
<comment type="caution">
    <text evidence="14">The sequence shown here is derived from an EMBL/GenBank/DDBJ whole genome shotgun (WGS) entry which is preliminary data.</text>
</comment>
<dbReference type="PRINTS" id="PR00756">
    <property type="entry name" value="ALADIPTASE"/>
</dbReference>
<evidence type="ECO:0000256" key="3">
    <source>
        <dbReference type="ARBA" id="ARBA00022438"/>
    </source>
</evidence>
<comment type="similarity">
    <text evidence="2 9">Belongs to the peptidase M1 family.</text>
</comment>
<dbReference type="SUPFAM" id="SSF55486">
    <property type="entry name" value="Metalloproteases ('zincins'), catalytic domain"/>
    <property type="match status" value="1"/>
</dbReference>
<evidence type="ECO:0000313" key="15">
    <source>
        <dbReference type="Proteomes" id="UP000664771"/>
    </source>
</evidence>
<keyword evidence="15" id="KW-1185">Reference proteome</keyword>
<dbReference type="EMBL" id="JAFVMF010000042">
    <property type="protein sequence ID" value="MBO1362025.1"/>
    <property type="molecule type" value="Genomic_DNA"/>
</dbReference>
<evidence type="ECO:0000259" key="11">
    <source>
        <dbReference type="Pfam" id="PF01433"/>
    </source>
</evidence>
<feature type="signal peptide" evidence="10">
    <location>
        <begin position="1"/>
        <end position="26"/>
    </location>
</feature>
<evidence type="ECO:0000256" key="6">
    <source>
        <dbReference type="ARBA" id="ARBA00022801"/>
    </source>
</evidence>
<dbReference type="Pfam" id="PF17900">
    <property type="entry name" value="Peptidase_M1_N"/>
    <property type="match status" value="1"/>
</dbReference>
<dbReference type="Gene3D" id="1.10.390.10">
    <property type="entry name" value="Neutral Protease Domain 2"/>
    <property type="match status" value="1"/>
</dbReference>
<feature type="domain" description="Aminopeptidase N-like N-terminal" evidence="13">
    <location>
        <begin position="45"/>
        <end position="222"/>
    </location>
</feature>
<evidence type="ECO:0000259" key="13">
    <source>
        <dbReference type="Pfam" id="PF17900"/>
    </source>
</evidence>
<feature type="chain" id="PRO_5045953012" description="Aminopeptidase" evidence="10">
    <location>
        <begin position="27"/>
        <end position="883"/>
    </location>
</feature>
<dbReference type="Gene3D" id="1.25.50.20">
    <property type="match status" value="1"/>
</dbReference>
<evidence type="ECO:0000256" key="9">
    <source>
        <dbReference type="RuleBase" id="RU364040"/>
    </source>
</evidence>
<sequence>MRHMRLLASTLLCGAALLLAPESGRAEAPFSFAATPGQLPKTVTPRAYDIALVTDMAKLTLSGEERVTLDVLTPTDTLVMNQAGLTVGAANADGLAGSISHDEKAQTVTLRFPHKLTRGAHRLTLSYSGPIIATPNGLYYDDYKDATGAQKRMLVTQFEVADARRMFPCWDEPVFKSTFHLTVTLPKAWTPISNMPVEKTEAAGPDAQRVTFAVTPRMSTYLLALLAGEMSALHGKGGDTPINVFAPTGEEAQGAYALSAASEILPYYNNYFGTSYPLPKLDLIAVPGNYEAGAMENWGAITFIDEDLLFDRAHSAPSTKELVYLVVAHEMAHQWSGDLVTMAWWDNVWLNEGFATWMETKALDHFNPGWEVWPREHSGRESAMAQDALSTTHPIQQVIADARDADQAFDRISYQKGEQVIRMIETWLGPDIFRDGMRSYMKAHAYSNATSADLWNALSGVSKQNVGAVAKTFTEQPGVPLVHVARRCVGGETELELTQSRFAIHDPRAAALKWRIPVVIGGPGVTTQKILLTSSPATVRVAGCDSAVKVNLGEGGYYRTVYDDAGYAALRTAFARLDMTDRVNLLGDQFALFQSAQQPLSHYLDLVARLSDEGETSIAVWQDTLSHLRQLDDLERGAPERPAFRAFVRSLLAPQLVRLGWTPKPGESFLNSMLRPELIEMLGLLGDPEVTAEAQKRFAAWRKDPSSLDASLVEPVTQIAALHADATTWDVLADALRKAPDTERKRRFFAALARSQDPALIKKTFNLAYSGAIPNGRIVRSLAVLASNSEAPDMVWNLTQADQSAIRKRLTPWSQTELLPSVASASRSAKVSNEMLADPASSESAGAKLAAARGAEQIAASAELADRTRAAVAEWLTTRGGAK</sequence>
<keyword evidence="10" id="KW-0732">Signal</keyword>
<evidence type="ECO:0000256" key="8">
    <source>
        <dbReference type="ARBA" id="ARBA00023049"/>
    </source>
</evidence>
<evidence type="ECO:0000256" key="5">
    <source>
        <dbReference type="ARBA" id="ARBA00022723"/>
    </source>
</evidence>
<dbReference type="InterPro" id="IPR034016">
    <property type="entry name" value="M1_APN-typ"/>
</dbReference>
<comment type="catalytic activity">
    <reaction evidence="1">
        <text>Release of an N-terminal amino acid, Xaa-|-Yaa- from a peptide, amide or arylamide. Xaa is preferably Ala, but may be most amino acids including Pro (slow action). When a terminal hydrophobic residue is followed by a prolyl residue, the two may be released as an intact Xaa-Pro dipeptide.</text>
        <dbReference type="EC" id="3.4.11.2"/>
    </reaction>
</comment>
<dbReference type="InterPro" id="IPR045357">
    <property type="entry name" value="Aminopeptidase_N-like_N"/>
</dbReference>
<reference evidence="14 15" key="1">
    <citation type="submission" date="2021-03" db="EMBL/GenBank/DDBJ databases">
        <title>The complete genome sequence of Acetobacter sacchari TBRC 11175.</title>
        <authorList>
            <person name="Charoenyingcharoen P."/>
            <person name="Yukphan P."/>
        </authorList>
    </citation>
    <scope>NUCLEOTIDE SEQUENCE [LARGE SCALE GENOMIC DNA]</scope>
    <source>
        <strain evidence="14 15">TBRC 11175</strain>
    </source>
</reference>
<feature type="domain" description="ERAP1-like C-terminal" evidence="12">
    <location>
        <begin position="548"/>
        <end position="834"/>
    </location>
</feature>
<dbReference type="InterPro" id="IPR024571">
    <property type="entry name" value="ERAP1-like_C_dom"/>
</dbReference>
<dbReference type="InterPro" id="IPR001930">
    <property type="entry name" value="Peptidase_M1"/>
</dbReference>
<keyword evidence="7 9" id="KW-0862">Zinc</keyword>
<keyword evidence="3 9" id="KW-0031">Aminopeptidase</keyword>
<evidence type="ECO:0000256" key="2">
    <source>
        <dbReference type="ARBA" id="ARBA00010136"/>
    </source>
</evidence>
<dbReference type="CDD" id="cd09601">
    <property type="entry name" value="M1_APN-Q_like"/>
    <property type="match status" value="1"/>
</dbReference>
<evidence type="ECO:0000256" key="4">
    <source>
        <dbReference type="ARBA" id="ARBA00022670"/>
    </source>
</evidence>
<keyword evidence="6 9" id="KW-0378">Hydrolase</keyword>
<dbReference type="EC" id="3.4.11.-" evidence="9"/>
<organism evidence="14 15">
    <name type="scientific">Acetobacter sacchari</name>
    <dbReference type="NCBI Taxonomy" id="2661687"/>
    <lineage>
        <taxon>Bacteria</taxon>
        <taxon>Pseudomonadati</taxon>
        <taxon>Pseudomonadota</taxon>
        <taxon>Alphaproteobacteria</taxon>
        <taxon>Acetobacterales</taxon>
        <taxon>Acetobacteraceae</taxon>
        <taxon>Acetobacter</taxon>
    </lineage>
</organism>
<dbReference type="RefSeq" id="WP_207884112.1">
    <property type="nucleotide sequence ID" value="NZ_JAFVMF010000042.1"/>
</dbReference>
<evidence type="ECO:0000313" key="14">
    <source>
        <dbReference type="EMBL" id="MBO1362025.1"/>
    </source>
</evidence>
<keyword evidence="5 9" id="KW-0479">Metal-binding</keyword>
<dbReference type="Pfam" id="PF11838">
    <property type="entry name" value="ERAP1_C"/>
    <property type="match status" value="1"/>
</dbReference>
<dbReference type="PANTHER" id="PTHR11533">
    <property type="entry name" value="PROTEASE M1 ZINC METALLOPROTEASE"/>
    <property type="match status" value="1"/>
</dbReference>
<dbReference type="PANTHER" id="PTHR11533:SF174">
    <property type="entry name" value="PUROMYCIN-SENSITIVE AMINOPEPTIDASE-RELATED"/>
    <property type="match status" value="1"/>
</dbReference>
<gene>
    <name evidence="14" type="ORF">J2D73_19780</name>
</gene>
<dbReference type="InterPro" id="IPR027268">
    <property type="entry name" value="Peptidase_M4/M1_CTD_sf"/>
</dbReference>
<keyword evidence="4 9" id="KW-0645">Protease</keyword>